<dbReference type="OrthoDB" id="1031347at2"/>
<reference evidence="1 2" key="1">
    <citation type="submission" date="2019-05" db="EMBL/GenBank/DDBJ databases">
        <authorList>
            <person name="Qu J.-H."/>
        </authorList>
    </citation>
    <scope>NUCLEOTIDE SEQUENCE [LARGE SCALE GENOMIC DNA]</scope>
    <source>
        <strain evidence="1 2">NS28</strain>
    </source>
</reference>
<keyword evidence="2" id="KW-1185">Reference proteome</keyword>
<evidence type="ECO:0000313" key="2">
    <source>
        <dbReference type="Proteomes" id="UP000323994"/>
    </source>
</evidence>
<dbReference type="Proteomes" id="UP000323994">
    <property type="component" value="Unassembled WGS sequence"/>
</dbReference>
<name>A0A5M8R2D3_9BACT</name>
<evidence type="ECO:0000313" key="1">
    <source>
        <dbReference type="EMBL" id="KAA6441480.1"/>
    </source>
</evidence>
<sequence length="1186" mass="131332">MEQITIIQPDGTLYPVKRLYPLTTITKAVQSCDLLGQDVVDVDFESTEHLEMVLGMKIEVFGNYYTLNVLPEEQKTGSRKYLYKCRFEGVQYELLSSQYFDADATGTYRGSEFSLTGNLDMFISVLIYNCNRTFGPGKWLKGDILETDVKTLTFSTANCLEALQQTICKEFEVEFEILQNGNVKTINVGRAGQILTDVYEYGQGRGLYTLTRRSVKESTIVTRLYPSGSSDNLKPGYRNFSTRLKIGEPGSGTDYIEDTAAIAAFGLIEGSKTFDEVKPQRIGVVTQVGLDAEMFFDSTMNFDLNESDENGTKYLIAGKSAKIHFNTGNLAGYEFELADGGYTPEVKAFVLVPFKDEQGVKFPGPAPFNINVGDQYVILDITMPEIYVTTAEAELRTKARLYLDANKSPLVQYSLDIDPQFLRNKTAPGTVPNFFSLGDFIQIKDADLNINKASRVIRFTRDVLSPFKYTIEIADSYQISTISRVLSDVKQLNNIVTLNDLRNPVTAKQNWKSARELINESFDPDGYLKDGKIKAETLEAAIALFGTEGQQFQIINAVFMPNFQGNKNVLRYTAGQLVHLTIEKDNIRTWNFNAQTVTFGDNNFKFVYAKCSVEKNTATILFSDQQIKTKQDPVHYHFLMGMLNSVDTVTNTRQISLTYGFTLISGRWITTGQIKSSDGSTYFDLDTGEIGGNITFRGTDGKNKSIKQLETELLAQIDAVTEQTDGKVDNWFLNGTPTLSNEPAINWNTLELKTEHVGDNYFDNVSKKSYRFRVENNVFSWEEVSDDRITQALLLASQAKESADGKSTIFISSAAHPTPFPPYSEGDLWTNGVDLFRCITERLTGSYNQLDWELATVYDSTVATIIKGIITAGTIQLAGEGGSVLAGITGNGTAADSVRFWAGAGFANRALAPFRVLQSGEGFLRKRLEMMNENNIGQAGIAGSNNALDGLVRLWAGAPYANRNNAPWRALADGSMFAEKGMIGKWTIQGGGIINDSGDAYIIMRSTDATEKTEVMIGSNVFPGTYGGKGAALFRATEPNSVGDNYGAVFYAKNAIAGFLNWAIYAFDGISFLGQSLINGKKSLRIDMNNQNLTFDPSLYDMVYVNPTGERVCILILRTTGNRFVLGDGKTITIINRNNAFNNLFLPTGTMAVNDSPFLIQGGMAVTLSFDIELQKWWAVSLFDNN</sequence>
<comment type="caution">
    <text evidence="1">The sequence shown here is derived from an EMBL/GenBank/DDBJ whole genome shotgun (WGS) entry which is preliminary data.</text>
</comment>
<dbReference type="RefSeq" id="WP_139010400.1">
    <property type="nucleotide sequence ID" value="NZ_VBSN01000013.1"/>
</dbReference>
<protein>
    <recommendedName>
        <fullName evidence="3">Prophage tail endopeptidase domain-containing protein</fullName>
    </recommendedName>
</protein>
<accession>A0A5M8R2D3</accession>
<organism evidence="1 2">
    <name type="scientific">Dyadobacter flavalbus</name>
    <dbReference type="NCBI Taxonomy" id="2579942"/>
    <lineage>
        <taxon>Bacteria</taxon>
        <taxon>Pseudomonadati</taxon>
        <taxon>Bacteroidota</taxon>
        <taxon>Cytophagia</taxon>
        <taxon>Cytophagales</taxon>
        <taxon>Spirosomataceae</taxon>
        <taxon>Dyadobacter</taxon>
    </lineage>
</organism>
<gene>
    <name evidence="1" type="ORF">FEM33_01725</name>
</gene>
<dbReference type="EMBL" id="VBSN01000013">
    <property type="protein sequence ID" value="KAA6441480.1"/>
    <property type="molecule type" value="Genomic_DNA"/>
</dbReference>
<dbReference type="AlphaFoldDB" id="A0A5M8R2D3"/>
<evidence type="ECO:0008006" key="3">
    <source>
        <dbReference type="Google" id="ProtNLM"/>
    </source>
</evidence>
<proteinExistence type="predicted"/>